<dbReference type="AlphaFoldDB" id="M2QZ39"/>
<dbReference type="Proteomes" id="UP000016930">
    <property type="component" value="Unassembled WGS sequence"/>
</dbReference>
<feature type="transmembrane region" description="Helical" evidence="1">
    <location>
        <begin position="71"/>
        <end position="93"/>
    </location>
</feature>
<organism evidence="2 3">
    <name type="scientific">Ceriporiopsis subvermispora (strain B)</name>
    <name type="common">White-rot fungus</name>
    <name type="synonym">Gelatoporia subvermispora</name>
    <dbReference type="NCBI Taxonomy" id="914234"/>
    <lineage>
        <taxon>Eukaryota</taxon>
        <taxon>Fungi</taxon>
        <taxon>Dikarya</taxon>
        <taxon>Basidiomycota</taxon>
        <taxon>Agaricomycotina</taxon>
        <taxon>Agaricomycetes</taxon>
        <taxon>Polyporales</taxon>
        <taxon>Gelatoporiaceae</taxon>
        <taxon>Gelatoporia</taxon>
    </lineage>
</organism>
<reference evidence="2 3" key="1">
    <citation type="journal article" date="2012" name="Proc. Natl. Acad. Sci. U.S.A.">
        <title>Comparative genomics of Ceriporiopsis subvermispora and Phanerochaete chrysosporium provide insight into selective ligninolysis.</title>
        <authorList>
            <person name="Fernandez-Fueyo E."/>
            <person name="Ruiz-Duenas F.J."/>
            <person name="Ferreira P."/>
            <person name="Floudas D."/>
            <person name="Hibbett D.S."/>
            <person name="Canessa P."/>
            <person name="Larrondo L.F."/>
            <person name="James T.Y."/>
            <person name="Seelenfreund D."/>
            <person name="Lobos S."/>
            <person name="Polanco R."/>
            <person name="Tello M."/>
            <person name="Honda Y."/>
            <person name="Watanabe T."/>
            <person name="Watanabe T."/>
            <person name="Ryu J.S."/>
            <person name="Kubicek C.P."/>
            <person name="Schmoll M."/>
            <person name="Gaskell J."/>
            <person name="Hammel K.E."/>
            <person name="St John F.J."/>
            <person name="Vanden Wymelenberg A."/>
            <person name="Sabat G."/>
            <person name="Splinter BonDurant S."/>
            <person name="Syed K."/>
            <person name="Yadav J.S."/>
            <person name="Doddapaneni H."/>
            <person name="Subramanian V."/>
            <person name="Lavin J.L."/>
            <person name="Oguiza J.A."/>
            <person name="Perez G."/>
            <person name="Pisabarro A.G."/>
            <person name="Ramirez L."/>
            <person name="Santoyo F."/>
            <person name="Master E."/>
            <person name="Coutinho P.M."/>
            <person name="Henrissat B."/>
            <person name="Lombard V."/>
            <person name="Magnuson J.K."/>
            <person name="Kuees U."/>
            <person name="Hori C."/>
            <person name="Igarashi K."/>
            <person name="Samejima M."/>
            <person name="Held B.W."/>
            <person name="Barry K.W."/>
            <person name="LaButti K.M."/>
            <person name="Lapidus A."/>
            <person name="Lindquist E.A."/>
            <person name="Lucas S.M."/>
            <person name="Riley R."/>
            <person name="Salamov A.A."/>
            <person name="Hoffmeister D."/>
            <person name="Schwenk D."/>
            <person name="Hadar Y."/>
            <person name="Yarden O."/>
            <person name="de Vries R.P."/>
            <person name="Wiebenga A."/>
            <person name="Stenlid J."/>
            <person name="Eastwood D."/>
            <person name="Grigoriev I.V."/>
            <person name="Berka R.M."/>
            <person name="Blanchette R.A."/>
            <person name="Kersten P."/>
            <person name="Martinez A.T."/>
            <person name="Vicuna R."/>
            <person name="Cullen D."/>
        </authorList>
    </citation>
    <scope>NUCLEOTIDE SEQUENCE [LARGE SCALE GENOMIC DNA]</scope>
    <source>
        <strain evidence="2 3">B</strain>
    </source>
</reference>
<feature type="transmembrane region" description="Helical" evidence="1">
    <location>
        <begin position="146"/>
        <end position="167"/>
    </location>
</feature>
<keyword evidence="1" id="KW-1133">Transmembrane helix</keyword>
<gene>
    <name evidence="2" type="ORF">CERSUDRAFT_162569</name>
</gene>
<dbReference type="OrthoDB" id="2796825at2759"/>
<name>M2QZ39_CERS8</name>
<dbReference type="HOGENOM" id="CLU_044614_0_0_1"/>
<keyword evidence="1" id="KW-0472">Membrane</keyword>
<feature type="transmembrane region" description="Helical" evidence="1">
    <location>
        <begin position="105"/>
        <end position="126"/>
    </location>
</feature>
<accession>M2QZ39</accession>
<feature type="transmembrane region" description="Helical" evidence="1">
    <location>
        <begin position="21"/>
        <end position="41"/>
    </location>
</feature>
<protein>
    <submittedName>
        <fullName evidence="2">Uncharacterized protein</fullName>
    </submittedName>
</protein>
<dbReference type="EMBL" id="KB445815">
    <property type="protein sequence ID" value="EMD31796.1"/>
    <property type="molecule type" value="Genomic_DNA"/>
</dbReference>
<evidence type="ECO:0000313" key="2">
    <source>
        <dbReference type="EMBL" id="EMD31796.1"/>
    </source>
</evidence>
<evidence type="ECO:0000313" key="3">
    <source>
        <dbReference type="Proteomes" id="UP000016930"/>
    </source>
</evidence>
<feature type="transmembrane region" description="Helical" evidence="1">
    <location>
        <begin position="214"/>
        <end position="236"/>
    </location>
</feature>
<sequence length="270" mass="29423">MLYFLTLRRLLARHAHEHKRQATFLIAFSTALLLLITVYMSTEAVFGQEMWIVNAGFPGGANAWFAANVSVWYQTMGTASFVVLQLLADGLLIYRAFVLYNDARVAIVTAFVWIATLGLGVVELWASGVPSGDVFAGKAVNLGLAYFSTTIGLNVLLTVLICSRILYHARKARRLSSHDMDRAYTGAAAIIIESALPYTLSGIAYLVSDGLNSGISIVMGALYAMFACISPQLLIYRLTSDVAWTRQTHLGIERTAVEDISEKGSVMVAV</sequence>
<keyword evidence="3" id="KW-1185">Reference proteome</keyword>
<feature type="transmembrane region" description="Helical" evidence="1">
    <location>
        <begin position="187"/>
        <end position="208"/>
    </location>
</feature>
<proteinExistence type="predicted"/>
<evidence type="ECO:0000256" key="1">
    <source>
        <dbReference type="SAM" id="Phobius"/>
    </source>
</evidence>
<keyword evidence="1" id="KW-0812">Transmembrane</keyword>